<protein>
    <recommendedName>
        <fullName evidence="12">SP-RING-type domain-containing protein</fullName>
    </recommendedName>
</protein>
<dbReference type="GO" id="GO:0000724">
    <property type="term" value="P:double-strand break repair via homologous recombination"/>
    <property type="evidence" value="ECO:0007669"/>
    <property type="project" value="InterPro"/>
</dbReference>
<dbReference type="Pfam" id="PF11789">
    <property type="entry name" value="zf-Nse"/>
    <property type="match status" value="1"/>
</dbReference>
<feature type="region of interest" description="Disordered" evidence="11">
    <location>
        <begin position="427"/>
        <end position="486"/>
    </location>
</feature>
<feature type="domain" description="SP-RING-type" evidence="12">
    <location>
        <begin position="319"/>
        <end position="425"/>
    </location>
</feature>
<dbReference type="Gene3D" id="3.30.40.10">
    <property type="entry name" value="Zinc/RING finger domain, C3HC4 (zinc finger)"/>
    <property type="match status" value="1"/>
</dbReference>
<dbReference type="GO" id="GO:0030915">
    <property type="term" value="C:Smc5-Smc6 complex"/>
    <property type="evidence" value="ECO:0007669"/>
    <property type="project" value="InterPro"/>
</dbReference>
<dbReference type="PROSITE" id="PS51044">
    <property type="entry name" value="ZF_SP_RING"/>
    <property type="match status" value="1"/>
</dbReference>
<evidence type="ECO:0000256" key="1">
    <source>
        <dbReference type="ARBA" id="ARBA00004123"/>
    </source>
</evidence>
<evidence type="ECO:0000256" key="2">
    <source>
        <dbReference type="ARBA" id="ARBA00004718"/>
    </source>
</evidence>
<feature type="compositionally biased region" description="Low complexity" evidence="11">
    <location>
        <begin position="1"/>
        <end position="15"/>
    </location>
</feature>
<keyword evidence="14" id="KW-1185">Reference proteome</keyword>
<dbReference type="GO" id="GO:0008270">
    <property type="term" value="F:zinc ion binding"/>
    <property type="evidence" value="ECO:0007669"/>
    <property type="project" value="UniProtKB-KW"/>
</dbReference>
<accession>A0A2B7XWK6</accession>
<feature type="compositionally biased region" description="Acidic residues" evidence="11">
    <location>
        <begin position="214"/>
        <end position="227"/>
    </location>
</feature>
<feature type="compositionally biased region" description="Polar residues" evidence="11">
    <location>
        <begin position="29"/>
        <end position="39"/>
    </location>
</feature>
<organism evidence="13 14">
    <name type="scientific">Helicocarpus griseus UAMH5409</name>
    <dbReference type="NCBI Taxonomy" id="1447875"/>
    <lineage>
        <taxon>Eukaryota</taxon>
        <taxon>Fungi</taxon>
        <taxon>Dikarya</taxon>
        <taxon>Ascomycota</taxon>
        <taxon>Pezizomycotina</taxon>
        <taxon>Eurotiomycetes</taxon>
        <taxon>Eurotiomycetidae</taxon>
        <taxon>Onygenales</taxon>
        <taxon>Ajellomycetaceae</taxon>
        <taxon>Helicocarpus</taxon>
    </lineage>
</organism>
<keyword evidence="6 10" id="KW-0863">Zinc-finger</keyword>
<evidence type="ECO:0000256" key="5">
    <source>
        <dbReference type="ARBA" id="ARBA00022723"/>
    </source>
</evidence>
<dbReference type="CDD" id="cd16651">
    <property type="entry name" value="SPL-RING_NSE2"/>
    <property type="match status" value="1"/>
</dbReference>
<comment type="pathway">
    <text evidence="2">Protein modification; protein sumoylation.</text>
</comment>
<evidence type="ECO:0000256" key="9">
    <source>
        <dbReference type="ARBA" id="ARBA00023242"/>
    </source>
</evidence>
<comment type="caution">
    <text evidence="13">The sequence shown here is derived from an EMBL/GenBank/DDBJ whole genome shotgun (WGS) entry which is preliminary data.</text>
</comment>
<dbReference type="SUPFAM" id="SSF57850">
    <property type="entry name" value="RING/U-box"/>
    <property type="match status" value="1"/>
</dbReference>
<evidence type="ECO:0000313" key="14">
    <source>
        <dbReference type="Proteomes" id="UP000223968"/>
    </source>
</evidence>
<feature type="region of interest" description="Disordered" evidence="11">
    <location>
        <begin position="1"/>
        <end position="50"/>
    </location>
</feature>
<evidence type="ECO:0000256" key="8">
    <source>
        <dbReference type="ARBA" id="ARBA00022833"/>
    </source>
</evidence>
<proteinExistence type="inferred from homology"/>
<dbReference type="Proteomes" id="UP000223968">
    <property type="component" value="Unassembled WGS sequence"/>
</dbReference>
<comment type="similarity">
    <text evidence="3">Belongs to the NSE2 family.</text>
</comment>
<keyword evidence="5" id="KW-0479">Metal-binding</keyword>
<evidence type="ECO:0000256" key="10">
    <source>
        <dbReference type="PROSITE-ProRule" id="PRU00452"/>
    </source>
</evidence>
<dbReference type="GO" id="GO:0061665">
    <property type="term" value="F:SUMO ligase activity"/>
    <property type="evidence" value="ECO:0007669"/>
    <property type="project" value="TreeGrafter"/>
</dbReference>
<evidence type="ECO:0000256" key="3">
    <source>
        <dbReference type="ARBA" id="ARBA00008212"/>
    </source>
</evidence>
<dbReference type="InterPro" id="IPR004181">
    <property type="entry name" value="Znf_MIZ"/>
</dbReference>
<dbReference type="InterPro" id="IPR013083">
    <property type="entry name" value="Znf_RING/FYVE/PHD"/>
</dbReference>
<dbReference type="AlphaFoldDB" id="A0A2B7XWK6"/>
<reference evidence="13 14" key="1">
    <citation type="submission" date="2017-10" db="EMBL/GenBank/DDBJ databases">
        <title>Comparative genomics in systemic dimorphic fungi from Ajellomycetaceae.</title>
        <authorList>
            <person name="Munoz J.F."/>
            <person name="Mcewen J.G."/>
            <person name="Clay O.K."/>
            <person name="Cuomo C.A."/>
        </authorList>
    </citation>
    <scope>NUCLEOTIDE SEQUENCE [LARGE SCALE GENOMIC DNA]</scope>
    <source>
        <strain evidence="13 14">UAMH5409</strain>
    </source>
</reference>
<evidence type="ECO:0000256" key="7">
    <source>
        <dbReference type="ARBA" id="ARBA00022786"/>
    </source>
</evidence>
<keyword evidence="8" id="KW-0862">Zinc</keyword>
<dbReference type="EMBL" id="PDNB01000047">
    <property type="protein sequence ID" value="PGH13335.1"/>
    <property type="molecule type" value="Genomic_DNA"/>
</dbReference>
<keyword evidence="9" id="KW-0539">Nucleus</keyword>
<evidence type="ECO:0000256" key="11">
    <source>
        <dbReference type="SAM" id="MobiDB-lite"/>
    </source>
</evidence>
<dbReference type="OrthoDB" id="756301at2759"/>
<feature type="region of interest" description="Disordered" evidence="11">
    <location>
        <begin position="109"/>
        <end position="131"/>
    </location>
</feature>
<evidence type="ECO:0000256" key="6">
    <source>
        <dbReference type="ARBA" id="ARBA00022771"/>
    </source>
</evidence>
<evidence type="ECO:0000256" key="4">
    <source>
        <dbReference type="ARBA" id="ARBA00022679"/>
    </source>
</evidence>
<keyword evidence="7" id="KW-0833">Ubl conjugation pathway</keyword>
<evidence type="ECO:0000259" key="12">
    <source>
        <dbReference type="PROSITE" id="PS51044"/>
    </source>
</evidence>
<dbReference type="GO" id="GO:0016925">
    <property type="term" value="P:protein sumoylation"/>
    <property type="evidence" value="ECO:0007669"/>
    <property type="project" value="UniProtKB-UniPathway"/>
</dbReference>
<keyword evidence="4" id="KW-0808">Transferase</keyword>
<dbReference type="GO" id="GO:0005634">
    <property type="term" value="C:nucleus"/>
    <property type="evidence" value="ECO:0007669"/>
    <property type="project" value="UniProtKB-SubCell"/>
</dbReference>
<dbReference type="STRING" id="1447875.A0A2B7XWK6"/>
<dbReference type="InterPro" id="IPR026846">
    <property type="entry name" value="Nse2(Mms21)"/>
</dbReference>
<dbReference type="PANTHER" id="PTHR21330">
    <property type="entry name" value="E3 SUMO-PROTEIN LIGASE NSE2"/>
    <property type="match status" value="1"/>
</dbReference>
<comment type="subcellular location">
    <subcellularLocation>
        <location evidence="1">Nucleus</location>
    </subcellularLocation>
</comment>
<evidence type="ECO:0000313" key="13">
    <source>
        <dbReference type="EMBL" id="PGH13335.1"/>
    </source>
</evidence>
<gene>
    <name evidence="13" type="ORF">AJ79_03752</name>
</gene>
<feature type="compositionally biased region" description="Acidic residues" evidence="11">
    <location>
        <begin position="432"/>
        <end position="449"/>
    </location>
</feature>
<dbReference type="PANTHER" id="PTHR21330:SF1">
    <property type="entry name" value="E3 SUMO-PROTEIN LIGASE NSE2"/>
    <property type="match status" value="1"/>
</dbReference>
<feature type="region of interest" description="Disordered" evidence="11">
    <location>
        <begin position="192"/>
        <end position="240"/>
    </location>
</feature>
<sequence length="486" mass="53565">MASVTPASARAPRPGRSSRRSDAHGHGQGQTPTTQSSRRILQMPPYQPQVAPFSDDIVEKLRAMPKMAHLYNLSGHLTKAADLLTDNVGMINDRLADARGREAKKLKRKRAVEEGEGGEGDVEGNLDVDGGVDGNAVDVGGEEYTLAAMEEQVKVLTGQMEERMRKLIDAEVRTETLKEGLTRLHRQAEEALIQQQQAAQARRRTRRAAARGSEDEDEDEDGGEEEDGHPALQNPDGGAYMTLKRELKENKARWKEMSLTDRYTKNNTYINFYRVVHETRHAANSKGNGDGDGAEIPALPHPSTWFANHQTGTGDAGEDQDDVAIHSERHSLRCPITLLPFVDPVKSKKCPHSFEKRAIMSMIERSRDRMPVPDGAAAAAAAAAGSGGRRRTVNCVKCPVCTVQLSVFDLEGDVVALRRIRRVEERRRRDEEEGLEVDESEDGDGEGGDGEVAVSQVNEGRRVKRERVEREVSVVPDTQMGVDDEA</sequence>
<feature type="compositionally biased region" description="Acidic residues" evidence="11">
    <location>
        <begin position="114"/>
        <end position="126"/>
    </location>
</feature>
<dbReference type="UniPathway" id="UPA00886"/>
<name>A0A2B7XWK6_9EURO</name>